<keyword evidence="3" id="KW-1185">Reference proteome</keyword>
<reference evidence="3" key="2">
    <citation type="submission" date="2015-01" db="EMBL/GenBank/DDBJ databases">
        <title>Evolutionary Origins and Diversification of the Mycorrhizal Mutualists.</title>
        <authorList>
            <consortium name="DOE Joint Genome Institute"/>
            <consortium name="Mycorrhizal Genomics Consortium"/>
            <person name="Kohler A."/>
            <person name="Kuo A."/>
            <person name="Nagy L.G."/>
            <person name="Floudas D."/>
            <person name="Copeland A."/>
            <person name="Barry K.W."/>
            <person name="Cichocki N."/>
            <person name="Veneault-Fourrey C."/>
            <person name="LaButti K."/>
            <person name="Lindquist E.A."/>
            <person name="Lipzen A."/>
            <person name="Lundell T."/>
            <person name="Morin E."/>
            <person name="Murat C."/>
            <person name="Riley R."/>
            <person name="Ohm R."/>
            <person name="Sun H."/>
            <person name="Tunlid A."/>
            <person name="Henrissat B."/>
            <person name="Grigoriev I.V."/>
            <person name="Hibbett D.S."/>
            <person name="Martin F."/>
        </authorList>
    </citation>
    <scope>NUCLEOTIDE SEQUENCE [LARGE SCALE GENOMIC DNA]</scope>
    <source>
        <strain evidence="3">UH-Slu-Lm8-n1</strain>
    </source>
</reference>
<proteinExistence type="predicted"/>
<organism evidence="2 3">
    <name type="scientific">Suillus luteus UH-Slu-Lm8-n1</name>
    <dbReference type="NCBI Taxonomy" id="930992"/>
    <lineage>
        <taxon>Eukaryota</taxon>
        <taxon>Fungi</taxon>
        <taxon>Dikarya</taxon>
        <taxon>Basidiomycota</taxon>
        <taxon>Agaricomycotina</taxon>
        <taxon>Agaricomycetes</taxon>
        <taxon>Agaricomycetidae</taxon>
        <taxon>Boletales</taxon>
        <taxon>Suillineae</taxon>
        <taxon>Suillaceae</taxon>
        <taxon>Suillus</taxon>
    </lineage>
</organism>
<dbReference type="HOGENOM" id="CLU_2887337_0_0_1"/>
<gene>
    <name evidence="2" type="ORF">CY34DRAFT_797463</name>
</gene>
<evidence type="ECO:0000313" key="3">
    <source>
        <dbReference type="Proteomes" id="UP000054485"/>
    </source>
</evidence>
<feature type="region of interest" description="Disordered" evidence="1">
    <location>
        <begin position="1"/>
        <end position="45"/>
    </location>
</feature>
<feature type="compositionally biased region" description="Polar residues" evidence="1">
    <location>
        <begin position="1"/>
        <end position="30"/>
    </location>
</feature>
<accession>A0A0D0C2F3</accession>
<dbReference type="EMBL" id="KN835134">
    <property type="protein sequence ID" value="KIK49078.1"/>
    <property type="molecule type" value="Genomic_DNA"/>
</dbReference>
<evidence type="ECO:0000256" key="1">
    <source>
        <dbReference type="SAM" id="MobiDB-lite"/>
    </source>
</evidence>
<sequence length="63" mass="7015">MKNNSNINGTRSPIVSGIVSNKSGENFSSKTTRRGTHRDHSESRFDTMMLGEITIEQIQEVCS</sequence>
<protein>
    <submittedName>
        <fullName evidence="2">Uncharacterized protein</fullName>
    </submittedName>
</protein>
<dbReference type="InParanoid" id="A0A0D0C2F3"/>
<reference evidence="2 3" key="1">
    <citation type="submission" date="2014-04" db="EMBL/GenBank/DDBJ databases">
        <authorList>
            <consortium name="DOE Joint Genome Institute"/>
            <person name="Kuo A."/>
            <person name="Ruytinx J."/>
            <person name="Rineau F."/>
            <person name="Colpaert J."/>
            <person name="Kohler A."/>
            <person name="Nagy L.G."/>
            <person name="Floudas D."/>
            <person name="Copeland A."/>
            <person name="Barry K.W."/>
            <person name="Cichocki N."/>
            <person name="Veneault-Fourrey C."/>
            <person name="LaButti K."/>
            <person name="Lindquist E.A."/>
            <person name="Lipzen A."/>
            <person name="Lundell T."/>
            <person name="Morin E."/>
            <person name="Murat C."/>
            <person name="Sun H."/>
            <person name="Tunlid A."/>
            <person name="Henrissat B."/>
            <person name="Grigoriev I.V."/>
            <person name="Hibbett D.S."/>
            <person name="Martin F."/>
            <person name="Nordberg H.P."/>
            <person name="Cantor M.N."/>
            <person name="Hua S.X."/>
        </authorList>
    </citation>
    <scope>NUCLEOTIDE SEQUENCE [LARGE SCALE GENOMIC DNA]</scope>
    <source>
        <strain evidence="2 3">UH-Slu-Lm8-n1</strain>
    </source>
</reference>
<dbReference type="Proteomes" id="UP000054485">
    <property type="component" value="Unassembled WGS sequence"/>
</dbReference>
<evidence type="ECO:0000313" key="2">
    <source>
        <dbReference type="EMBL" id="KIK49078.1"/>
    </source>
</evidence>
<dbReference type="AlphaFoldDB" id="A0A0D0C2F3"/>
<name>A0A0D0C2F3_9AGAM</name>